<evidence type="ECO:0000256" key="2">
    <source>
        <dbReference type="SAM" id="MobiDB-lite"/>
    </source>
</evidence>
<reference evidence="4 5" key="1">
    <citation type="journal article" date="2018" name="Proc. Natl. Acad. Sci. U.S.A.">
        <title>Draft genome sequence of Camellia sinensis var. sinensis provides insights into the evolution of the tea genome and tea quality.</title>
        <authorList>
            <person name="Wei C."/>
            <person name="Yang H."/>
            <person name="Wang S."/>
            <person name="Zhao J."/>
            <person name="Liu C."/>
            <person name="Gao L."/>
            <person name="Xia E."/>
            <person name="Lu Y."/>
            <person name="Tai Y."/>
            <person name="She G."/>
            <person name="Sun J."/>
            <person name="Cao H."/>
            <person name="Tong W."/>
            <person name="Gao Q."/>
            <person name="Li Y."/>
            <person name="Deng W."/>
            <person name="Jiang X."/>
            <person name="Wang W."/>
            <person name="Chen Q."/>
            <person name="Zhang S."/>
            <person name="Li H."/>
            <person name="Wu J."/>
            <person name="Wang P."/>
            <person name="Li P."/>
            <person name="Shi C."/>
            <person name="Zheng F."/>
            <person name="Jian J."/>
            <person name="Huang B."/>
            <person name="Shan D."/>
            <person name="Shi M."/>
            <person name="Fang C."/>
            <person name="Yue Y."/>
            <person name="Li F."/>
            <person name="Li D."/>
            <person name="Wei S."/>
            <person name="Han B."/>
            <person name="Jiang C."/>
            <person name="Yin Y."/>
            <person name="Xia T."/>
            <person name="Zhang Z."/>
            <person name="Bennetzen J.L."/>
            <person name="Zhao S."/>
            <person name="Wan X."/>
        </authorList>
    </citation>
    <scope>NUCLEOTIDE SEQUENCE [LARGE SCALE GENOMIC DNA]</scope>
    <source>
        <strain evidence="5">cv. Shuchazao</strain>
        <tissue evidence="4">Leaf</tissue>
    </source>
</reference>
<dbReference type="PANTHER" id="PTHR47319">
    <property type="entry name" value="CALCIUM-BINDING PROTEIN KIC"/>
    <property type="match status" value="1"/>
</dbReference>
<comment type="caution">
    <text evidence="4">The sequence shown here is derived from an EMBL/GenBank/DDBJ whole genome shotgun (WGS) entry which is preliminary data.</text>
</comment>
<dbReference type="STRING" id="542762.A0A4S4ERG6"/>
<feature type="domain" description="EF-hand" evidence="3">
    <location>
        <begin position="46"/>
        <end position="81"/>
    </location>
</feature>
<dbReference type="GO" id="GO:0005509">
    <property type="term" value="F:calcium ion binding"/>
    <property type="evidence" value="ECO:0007669"/>
    <property type="project" value="InterPro"/>
</dbReference>
<name>A0A4S4ERG6_CAMSN</name>
<accession>A0A4S4ERG6</accession>
<dbReference type="PANTHER" id="PTHR47319:SF2">
    <property type="entry name" value="CALCIUM-BINDING PROTEIN PBP1-LIKE"/>
    <property type="match status" value="1"/>
</dbReference>
<dbReference type="Proteomes" id="UP000306102">
    <property type="component" value="Unassembled WGS sequence"/>
</dbReference>
<evidence type="ECO:0000256" key="1">
    <source>
        <dbReference type="ARBA" id="ARBA00022837"/>
    </source>
</evidence>
<protein>
    <recommendedName>
        <fullName evidence="3">EF-hand domain-containing protein</fullName>
    </recommendedName>
</protein>
<organism evidence="4 5">
    <name type="scientific">Camellia sinensis var. sinensis</name>
    <name type="common">China tea</name>
    <dbReference type="NCBI Taxonomy" id="542762"/>
    <lineage>
        <taxon>Eukaryota</taxon>
        <taxon>Viridiplantae</taxon>
        <taxon>Streptophyta</taxon>
        <taxon>Embryophyta</taxon>
        <taxon>Tracheophyta</taxon>
        <taxon>Spermatophyta</taxon>
        <taxon>Magnoliopsida</taxon>
        <taxon>eudicotyledons</taxon>
        <taxon>Gunneridae</taxon>
        <taxon>Pentapetalae</taxon>
        <taxon>asterids</taxon>
        <taxon>Ericales</taxon>
        <taxon>Theaceae</taxon>
        <taxon>Camellia</taxon>
    </lineage>
</organism>
<dbReference type="InterPro" id="IPR011992">
    <property type="entry name" value="EF-hand-dom_pair"/>
</dbReference>
<gene>
    <name evidence="4" type="ORF">TEA_000905</name>
</gene>
<dbReference type="Gene3D" id="1.10.238.10">
    <property type="entry name" value="EF-hand"/>
    <property type="match status" value="1"/>
</dbReference>
<dbReference type="InterPro" id="IPR002048">
    <property type="entry name" value="EF_hand_dom"/>
</dbReference>
<proteinExistence type="predicted"/>
<evidence type="ECO:0000313" key="4">
    <source>
        <dbReference type="EMBL" id="THG19379.1"/>
    </source>
</evidence>
<dbReference type="InterPro" id="IPR018247">
    <property type="entry name" value="EF_Hand_1_Ca_BS"/>
</dbReference>
<keyword evidence="5" id="KW-1185">Reference proteome</keyword>
<dbReference type="InterPro" id="IPR044205">
    <property type="entry name" value="KIC/PBP1/KRP1"/>
</dbReference>
<dbReference type="SUPFAM" id="SSF47473">
    <property type="entry name" value="EF-hand"/>
    <property type="match status" value="1"/>
</dbReference>
<evidence type="ECO:0000313" key="5">
    <source>
        <dbReference type="Proteomes" id="UP000306102"/>
    </source>
</evidence>
<dbReference type="AlphaFoldDB" id="A0A4S4ERG6"/>
<evidence type="ECO:0000259" key="3">
    <source>
        <dbReference type="PROSITE" id="PS50222"/>
    </source>
</evidence>
<feature type="compositionally biased region" description="Basic and acidic residues" evidence="2">
    <location>
        <begin position="190"/>
        <end position="214"/>
    </location>
</feature>
<sequence length="279" mass="29988">MVERLGAEGFMGELCNGFLLLMDVEKGLITFESLKRNTVILGLEDMRDDELVCMLTEGDLDGDGALSQMEFCILMFRLSPGLMDGSKLWMEEMGQHGKDNVIATVNKSGSNEREGEEEEIVTPGFMKSISGSGLERPGIRIQVLLKEAQNNKVGSRPNPEGVSVGLMDIGQTGEQNVDRRVMKPQHSKLVGKEKASAPRLKGESGKLARKEGKGGRSGGPSAIGVWHKGPAFRVAAAVLSRPSSAGAAEKGDDQVLQEARKTMEVGKSLGISFKGKEKA</sequence>
<dbReference type="PROSITE" id="PS50222">
    <property type="entry name" value="EF_HAND_2"/>
    <property type="match status" value="1"/>
</dbReference>
<keyword evidence="1" id="KW-0106">Calcium</keyword>
<dbReference type="EMBL" id="SDRB02002456">
    <property type="protein sequence ID" value="THG19379.1"/>
    <property type="molecule type" value="Genomic_DNA"/>
</dbReference>
<feature type="region of interest" description="Disordered" evidence="2">
    <location>
        <begin position="183"/>
        <end position="224"/>
    </location>
</feature>
<dbReference type="Pfam" id="PF13833">
    <property type="entry name" value="EF-hand_8"/>
    <property type="match status" value="1"/>
</dbReference>
<dbReference type="PROSITE" id="PS00018">
    <property type="entry name" value="EF_HAND_1"/>
    <property type="match status" value="1"/>
</dbReference>